<comment type="caution">
    <text evidence="2">The sequence shown here is derived from an EMBL/GenBank/DDBJ whole genome shotgun (WGS) entry which is preliminary data.</text>
</comment>
<evidence type="ECO:0000259" key="1">
    <source>
        <dbReference type="PROSITE" id="PS50164"/>
    </source>
</evidence>
<dbReference type="Pfam" id="PF01541">
    <property type="entry name" value="GIY-YIG"/>
    <property type="match status" value="1"/>
</dbReference>
<sequence>MGSPISGLLADIYVDHIEEQITQLPEYTHVSLWRRYVDDILCFWTGTMQELTKFFEAINNISNLKFTIETEINNSLNYLDLTLTRNAHNIDYNIYRKPTTTDVIIPFNSSHAPQIKTPSFNFMFHRLLNTPLTLENFNQELATIIQIGKNNNYPLNFMLNIFHKTKKRTTLNHIYPHLKTSSRYIAIPYYPHIHNDISKILTTHNMNITARSHPTLSNLLINTKPPQHVHNKAGIYEINCNDCQLSYIGLTTRNLKTRFKEHQKNTPRSAIGSHTLEKKHTISLDNTKLLHHSDQFNKLRILEQYEIDYAKHNNKQLVNDITDCPEQHLYKMLHPFKPHHRT</sequence>
<protein>
    <recommendedName>
        <fullName evidence="1">GIY-YIG domain-containing protein</fullName>
    </recommendedName>
</protein>
<dbReference type="Proteomes" id="UP001329430">
    <property type="component" value="Chromosome 7"/>
</dbReference>
<dbReference type="AlphaFoldDB" id="A0AAN7ZHT7"/>
<dbReference type="InterPro" id="IPR000305">
    <property type="entry name" value="GIY-YIG_endonuc"/>
</dbReference>
<dbReference type="Pfam" id="PF26215">
    <property type="entry name" value="HTH_animal"/>
    <property type="match status" value="1"/>
</dbReference>
<accession>A0AAN7ZHT7</accession>
<dbReference type="EMBL" id="JAVRBK010000007">
    <property type="protein sequence ID" value="KAK5640821.1"/>
    <property type="molecule type" value="Genomic_DNA"/>
</dbReference>
<organism evidence="2 3">
    <name type="scientific">Pyrocoelia pectoralis</name>
    <dbReference type="NCBI Taxonomy" id="417401"/>
    <lineage>
        <taxon>Eukaryota</taxon>
        <taxon>Metazoa</taxon>
        <taxon>Ecdysozoa</taxon>
        <taxon>Arthropoda</taxon>
        <taxon>Hexapoda</taxon>
        <taxon>Insecta</taxon>
        <taxon>Pterygota</taxon>
        <taxon>Neoptera</taxon>
        <taxon>Endopterygota</taxon>
        <taxon>Coleoptera</taxon>
        <taxon>Polyphaga</taxon>
        <taxon>Elateriformia</taxon>
        <taxon>Elateroidea</taxon>
        <taxon>Lampyridae</taxon>
        <taxon>Lampyrinae</taxon>
        <taxon>Pyrocoelia</taxon>
    </lineage>
</organism>
<dbReference type="PANTHER" id="PTHR21301:SF10">
    <property type="entry name" value="REVERSE TRANSCRIPTASE DOMAIN-CONTAINING PROTEIN"/>
    <property type="match status" value="1"/>
</dbReference>
<feature type="domain" description="GIY-YIG" evidence="1">
    <location>
        <begin position="231"/>
        <end position="318"/>
    </location>
</feature>
<reference evidence="2 3" key="1">
    <citation type="journal article" date="2024" name="Insects">
        <title>An Improved Chromosome-Level Genome Assembly of the Firefly Pyrocoelia pectoralis.</title>
        <authorList>
            <person name="Fu X."/>
            <person name="Meyer-Rochow V.B."/>
            <person name="Ballantyne L."/>
            <person name="Zhu X."/>
        </authorList>
    </citation>
    <scope>NUCLEOTIDE SEQUENCE [LARGE SCALE GENOMIC DNA]</scope>
    <source>
        <strain evidence="2">XCY_ONT2</strain>
    </source>
</reference>
<dbReference type="PROSITE" id="PS50164">
    <property type="entry name" value="GIY_YIG"/>
    <property type="match status" value="1"/>
</dbReference>
<dbReference type="InterPro" id="IPR035901">
    <property type="entry name" value="GIY-YIG_endonuc_sf"/>
</dbReference>
<dbReference type="Gene3D" id="3.40.1440.10">
    <property type="entry name" value="GIY-YIG endonuclease"/>
    <property type="match status" value="1"/>
</dbReference>
<name>A0AAN7ZHT7_9COLE</name>
<dbReference type="PANTHER" id="PTHR21301">
    <property type="entry name" value="REVERSE TRANSCRIPTASE"/>
    <property type="match status" value="1"/>
</dbReference>
<dbReference type="InterPro" id="IPR058912">
    <property type="entry name" value="HTH_animal"/>
</dbReference>
<keyword evidence="3" id="KW-1185">Reference proteome</keyword>
<evidence type="ECO:0000313" key="2">
    <source>
        <dbReference type="EMBL" id="KAK5640821.1"/>
    </source>
</evidence>
<proteinExistence type="predicted"/>
<gene>
    <name evidence="2" type="ORF">RI129_009368</name>
</gene>
<evidence type="ECO:0000313" key="3">
    <source>
        <dbReference type="Proteomes" id="UP001329430"/>
    </source>
</evidence>
<dbReference type="SUPFAM" id="SSF82771">
    <property type="entry name" value="GIY-YIG endonuclease"/>
    <property type="match status" value="1"/>
</dbReference>